<keyword evidence="3" id="KW-1185">Reference proteome</keyword>
<reference evidence="2" key="1">
    <citation type="submission" date="2020-05" db="EMBL/GenBank/DDBJ databases">
        <title>WGS assembly of Panicum virgatum.</title>
        <authorList>
            <person name="Lovell J.T."/>
            <person name="Jenkins J."/>
            <person name="Shu S."/>
            <person name="Juenger T.E."/>
            <person name="Schmutz J."/>
        </authorList>
    </citation>
    <scope>NUCLEOTIDE SEQUENCE</scope>
    <source>
        <strain evidence="2">AP13</strain>
    </source>
</reference>
<feature type="compositionally biased region" description="Basic residues" evidence="1">
    <location>
        <begin position="95"/>
        <end position="113"/>
    </location>
</feature>
<feature type="compositionally biased region" description="Low complexity" evidence="1">
    <location>
        <begin position="170"/>
        <end position="181"/>
    </location>
</feature>
<feature type="compositionally biased region" description="Low complexity" evidence="1">
    <location>
        <begin position="127"/>
        <end position="136"/>
    </location>
</feature>
<feature type="region of interest" description="Disordered" evidence="1">
    <location>
        <begin position="170"/>
        <end position="197"/>
    </location>
</feature>
<evidence type="ECO:0000313" key="2">
    <source>
        <dbReference type="EMBL" id="KAG2627441.1"/>
    </source>
</evidence>
<gene>
    <name evidence="2" type="ORF">PVAP13_3KG126133</name>
</gene>
<comment type="caution">
    <text evidence="2">The sequence shown here is derived from an EMBL/GenBank/DDBJ whole genome shotgun (WGS) entry which is preliminary data.</text>
</comment>
<evidence type="ECO:0000256" key="1">
    <source>
        <dbReference type="SAM" id="MobiDB-lite"/>
    </source>
</evidence>
<accession>A0A8T0UT78</accession>
<feature type="region of interest" description="Disordered" evidence="1">
    <location>
        <begin position="55"/>
        <end position="136"/>
    </location>
</feature>
<evidence type="ECO:0000313" key="3">
    <source>
        <dbReference type="Proteomes" id="UP000823388"/>
    </source>
</evidence>
<sequence>MWHEYMHKTPLKLLSSTFSPLPPVLSLSLSPCLPCFASELAAAALPPRLPLELADAAAPRSSRTSLPPGARGLRAHRRPWSSRPPPGSPVELASHVRRRRSLRASPARPRRRSSNSPTISPLPPRQRSPSSARTTAAALLAAPAQAAAAELATPTRAAAAWLAAPAQAAASEARSSQPPRRGGMVRGSRTGGASELAAPTRAAAAWLAAPAQAAASELAAPTRAAAAWLAAPAQAAAAELVAPTRAAAAWLAALASGEGRARGWGGGGGGRRGSCPCSP</sequence>
<dbReference type="AlphaFoldDB" id="A0A8T0UT78"/>
<name>A0A8T0UT78_PANVG</name>
<proteinExistence type="predicted"/>
<organism evidence="2 3">
    <name type="scientific">Panicum virgatum</name>
    <name type="common">Blackwell switchgrass</name>
    <dbReference type="NCBI Taxonomy" id="38727"/>
    <lineage>
        <taxon>Eukaryota</taxon>
        <taxon>Viridiplantae</taxon>
        <taxon>Streptophyta</taxon>
        <taxon>Embryophyta</taxon>
        <taxon>Tracheophyta</taxon>
        <taxon>Spermatophyta</taxon>
        <taxon>Magnoliopsida</taxon>
        <taxon>Liliopsida</taxon>
        <taxon>Poales</taxon>
        <taxon>Poaceae</taxon>
        <taxon>PACMAD clade</taxon>
        <taxon>Panicoideae</taxon>
        <taxon>Panicodae</taxon>
        <taxon>Paniceae</taxon>
        <taxon>Panicinae</taxon>
        <taxon>Panicum</taxon>
        <taxon>Panicum sect. Hiantes</taxon>
    </lineage>
</organism>
<protein>
    <submittedName>
        <fullName evidence="2">Uncharacterized protein</fullName>
    </submittedName>
</protein>
<dbReference type="Proteomes" id="UP000823388">
    <property type="component" value="Chromosome 3K"/>
</dbReference>
<feature type="region of interest" description="Disordered" evidence="1">
    <location>
        <begin position="260"/>
        <end position="279"/>
    </location>
</feature>
<feature type="compositionally biased region" description="Gly residues" evidence="1">
    <location>
        <begin position="262"/>
        <end position="272"/>
    </location>
</feature>
<dbReference type="EMBL" id="CM029041">
    <property type="protein sequence ID" value="KAG2627441.1"/>
    <property type="molecule type" value="Genomic_DNA"/>
</dbReference>